<evidence type="ECO:0000256" key="8">
    <source>
        <dbReference type="PROSITE-ProRule" id="PRU10141"/>
    </source>
</evidence>
<dbReference type="Pfam" id="PF13181">
    <property type="entry name" value="TPR_8"/>
    <property type="match status" value="2"/>
</dbReference>
<dbReference type="PANTHER" id="PTHR43289">
    <property type="entry name" value="MITOGEN-ACTIVATED PROTEIN KINASE KINASE KINASE 20-RELATED"/>
    <property type="match status" value="1"/>
</dbReference>
<sequence>MNSEFSGEQQDMLFENLPNTRVFKTIFPKGSYIGPYQVIEEVGQGGMARVYRAYHQKLERFVAIKVMDKQVVSQEDHQRFVAEAKLTARLQHPNIVAVLDVGTALGLNYIVMDFIQGTSLRDIIQNGPLPIDDACKITKQIALGLHYAHNKGVIHRDIKPSNIIITKDNRPVIMDFGLAKNTKMAQDITKSGVIIGTPKYMAPEQIKGDNRSISRATDVYGLGTVFYEMLTGKPVVLGETPLSVSYSILNKEVLPPRNYRSEIPQDVQTICLKTLEKNKQKRYRSANALADDIARFLNGEAVVARQENKFYLLHKKAQRYRLWFFIGMCILLGLLNVLQFFFFNNQDQNNDLQEKYNKVLVKLQNLKSEYQRASLSQNSSKNMMTLLQAMDCNIRNQPLESLNIVESIGESVNKKEQALIFCYRAYFLISAKRYREARESLNQAISIDPSLSLAYFLRGKIFVYFKMHNNAIKDFEYFLTQKNDVEIVLLLCDTYLLEHRYTEAQNKLQDLIKLSPSNYRAYHGLAKCYLHQEEYNKAITYSVETLKKNRKFPPAFYTMGYAYYFLKQWDKSIQFFTRAEALDPTLRYTISYNDTFTPFFYFRGIAYKKQGFLREAFNDFSKGIRFFQNPSSTNRIFNLCLVERARLYAKNNKHTKAVEDYNTVRQNSPHLLNEEDVRYLEKHK</sequence>
<evidence type="ECO:0000259" key="10">
    <source>
        <dbReference type="PROSITE" id="PS50011"/>
    </source>
</evidence>
<feature type="repeat" description="TPR" evidence="7">
    <location>
        <begin position="418"/>
        <end position="451"/>
    </location>
</feature>
<dbReference type="Gene3D" id="3.30.200.20">
    <property type="entry name" value="Phosphorylase Kinase, domain 1"/>
    <property type="match status" value="1"/>
</dbReference>
<dbReference type="InterPro" id="IPR019734">
    <property type="entry name" value="TPR_rpt"/>
</dbReference>
<evidence type="ECO:0000256" key="5">
    <source>
        <dbReference type="ARBA" id="ARBA00022777"/>
    </source>
</evidence>
<protein>
    <recommendedName>
        <fullName evidence="1">non-specific serine/threonine protein kinase</fullName>
        <ecNumber evidence="1">2.7.11.1</ecNumber>
    </recommendedName>
</protein>
<evidence type="ECO:0000256" key="4">
    <source>
        <dbReference type="ARBA" id="ARBA00022741"/>
    </source>
</evidence>
<name>A0A5S9IPN0_UABAM</name>
<evidence type="ECO:0000256" key="3">
    <source>
        <dbReference type="ARBA" id="ARBA00022679"/>
    </source>
</evidence>
<feature type="transmembrane region" description="Helical" evidence="9">
    <location>
        <begin position="322"/>
        <end position="343"/>
    </location>
</feature>
<evidence type="ECO:0000313" key="12">
    <source>
        <dbReference type="Proteomes" id="UP000326354"/>
    </source>
</evidence>
<dbReference type="PROSITE" id="PS00107">
    <property type="entry name" value="PROTEIN_KINASE_ATP"/>
    <property type="match status" value="1"/>
</dbReference>
<gene>
    <name evidence="11" type="ORF">UABAM_03221</name>
</gene>
<evidence type="ECO:0000256" key="1">
    <source>
        <dbReference type="ARBA" id="ARBA00012513"/>
    </source>
</evidence>
<keyword evidence="5 11" id="KW-0418">Kinase</keyword>
<dbReference type="SMART" id="SM00028">
    <property type="entry name" value="TPR"/>
    <property type="match status" value="6"/>
</dbReference>
<keyword evidence="9" id="KW-1133">Transmembrane helix</keyword>
<feature type="repeat" description="TPR" evidence="7">
    <location>
        <begin position="553"/>
        <end position="586"/>
    </location>
</feature>
<keyword evidence="3" id="KW-0808">Transferase</keyword>
<dbReference type="KEGG" id="uam:UABAM_03221"/>
<evidence type="ECO:0000256" key="7">
    <source>
        <dbReference type="PROSITE-ProRule" id="PRU00339"/>
    </source>
</evidence>
<keyword evidence="7" id="KW-0802">TPR repeat</keyword>
<proteinExistence type="predicted"/>
<keyword evidence="12" id="KW-1185">Reference proteome</keyword>
<dbReference type="PROSITE" id="PS50011">
    <property type="entry name" value="PROTEIN_KINASE_DOM"/>
    <property type="match status" value="1"/>
</dbReference>
<dbReference type="PROSITE" id="PS50005">
    <property type="entry name" value="TPR"/>
    <property type="match status" value="2"/>
</dbReference>
<evidence type="ECO:0000256" key="2">
    <source>
        <dbReference type="ARBA" id="ARBA00022527"/>
    </source>
</evidence>
<dbReference type="Gene3D" id="1.10.510.10">
    <property type="entry name" value="Transferase(Phosphotransferase) domain 1"/>
    <property type="match status" value="1"/>
</dbReference>
<keyword evidence="2" id="KW-0723">Serine/threonine-protein kinase</keyword>
<dbReference type="InterPro" id="IPR017441">
    <property type="entry name" value="Protein_kinase_ATP_BS"/>
</dbReference>
<feature type="binding site" evidence="8">
    <location>
        <position position="65"/>
    </location>
    <ligand>
        <name>ATP</name>
        <dbReference type="ChEBI" id="CHEBI:30616"/>
    </ligand>
</feature>
<dbReference type="Pfam" id="PF14559">
    <property type="entry name" value="TPR_19"/>
    <property type="match status" value="1"/>
</dbReference>
<organism evidence="11 12">
    <name type="scientific">Uabimicrobium amorphum</name>
    <dbReference type="NCBI Taxonomy" id="2596890"/>
    <lineage>
        <taxon>Bacteria</taxon>
        <taxon>Pseudomonadati</taxon>
        <taxon>Planctomycetota</taxon>
        <taxon>Candidatus Uabimicrobiia</taxon>
        <taxon>Candidatus Uabimicrobiales</taxon>
        <taxon>Candidatus Uabimicrobiaceae</taxon>
        <taxon>Candidatus Uabimicrobium</taxon>
    </lineage>
</organism>
<dbReference type="PROSITE" id="PS00108">
    <property type="entry name" value="PROTEIN_KINASE_ST"/>
    <property type="match status" value="1"/>
</dbReference>
<dbReference type="GO" id="GO:0004674">
    <property type="term" value="F:protein serine/threonine kinase activity"/>
    <property type="evidence" value="ECO:0007669"/>
    <property type="project" value="UniProtKB-KW"/>
</dbReference>
<keyword evidence="6 8" id="KW-0067">ATP-binding</keyword>
<accession>A0A5S9IPN0</accession>
<dbReference type="EC" id="2.7.11.1" evidence="1"/>
<dbReference type="Gene3D" id="1.25.40.10">
    <property type="entry name" value="Tetratricopeptide repeat domain"/>
    <property type="match status" value="2"/>
</dbReference>
<evidence type="ECO:0000256" key="9">
    <source>
        <dbReference type="SAM" id="Phobius"/>
    </source>
</evidence>
<dbReference type="InterPro" id="IPR011009">
    <property type="entry name" value="Kinase-like_dom_sf"/>
</dbReference>
<dbReference type="SUPFAM" id="SSF48452">
    <property type="entry name" value="TPR-like"/>
    <property type="match status" value="2"/>
</dbReference>
<dbReference type="EMBL" id="AP019860">
    <property type="protein sequence ID" value="BBM84860.1"/>
    <property type="molecule type" value="Genomic_DNA"/>
</dbReference>
<keyword evidence="9" id="KW-0812">Transmembrane</keyword>
<evidence type="ECO:0000256" key="6">
    <source>
        <dbReference type="ARBA" id="ARBA00022840"/>
    </source>
</evidence>
<dbReference type="FunFam" id="1.10.510.10:FF:000021">
    <property type="entry name" value="Serine/threonine protein kinase"/>
    <property type="match status" value="1"/>
</dbReference>
<feature type="domain" description="Protein kinase" evidence="10">
    <location>
        <begin position="36"/>
        <end position="297"/>
    </location>
</feature>
<dbReference type="SUPFAM" id="SSF56112">
    <property type="entry name" value="Protein kinase-like (PK-like)"/>
    <property type="match status" value="1"/>
</dbReference>
<keyword evidence="9" id="KW-0472">Membrane</keyword>
<dbReference type="RefSeq" id="WP_151968989.1">
    <property type="nucleotide sequence ID" value="NZ_AP019860.1"/>
</dbReference>
<reference evidence="11 12" key="1">
    <citation type="submission" date="2019-08" db="EMBL/GenBank/DDBJ databases">
        <title>Complete genome sequence of Candidatus Uab amorphum.</title>
        <authorList>
            <person name="Shiratori T."/>
            <person name="Suzuki S."/>
            <person name="Kakizawa Y."/>
            <person name="Ishida K."/>
        </authorList>
    </citation>
    <scope>NUCLEOTIDE SEQUENCE [LARGE SCALE GENOMIC DNA]</scope>
    <source>
        <strain evidence="11 12">SRT547</strain>
    </source>
</reference>
<dbReference type="InterPro" id="IPR008271">
    <property type="entry name" value="Ser/Thr_kinase_AS"/>
</dbReference>
<dbReference type="Proteomes" id="UP000326354">
    <property type="component" value="Chromosome"/>
</dbReference>
<dbReference type="OrthoDB" id="6111975at2"/>
<evidence type="ECO:0000313" key="11">
    <source>
        <dbReference type="EMBL" id="BBM84860.1"/>
    </source>
</evidence>
<dbReference type="CDD" id="cd14014">
    <property type="entry name" value="STKc_PknB_like"/>
    <property type="match status" value="1"/>
</dbReference>
<dbReference type="AlphaFoldDB" id="A0A5S9IPN0"/>
<dbReference type="InterPro" id="IPR011990">
    <property type="entry name" value="TPR-like_helical_dom_sf"/>
</dbReference>
<dbReference type="GO" id="GO:0005524">
    <property type="term" value="F:ATP binding"/>
    <property type="evidence" value="ECO:0007669"/>
    <property type="project" value="UniProtKB-UniRule"/>
</dbReference>
<dbReference type="SMART" id="SM00220">
    <property type="entry name" value="S_TKc"/>
    <property type="match status" value="1"/>
</dbReference>
<dbReference type="PANTHER" id="PTHR43289:SF6">
    <property type="entry name" value="SERINE_THREONINE-PROTEIN KINASE NEKL-3"/>
    <property type="match status" value="1"/>
</dbReference>
<dbReference type="Pfam" id="PF00069">
    <property type="entry name" value="Pkinase"/>
    <property type="match status" value="1"/>
</dbReference>
<dbReference type="InterPro" id="IPR000719">
    <property type="entry name" value="Prot_kinase_dom"/>
</dbReference>
<keyword evidence="4 8" id="KW-0547">Nucleotide-binding</keyword>